<dbReference type="Pfam" id="PF07508">
    <property type="entry name" value="Recombinase"/>
    <property type="match status" value="1"/>
</dbReference>
<feature type="domain" description="Resolvase/invertase-type recombinase catalytic" evidence="1">
    <location>
        <begin position="83"/>
        <end position="230"/>
    </location>
</feature>
<dbReference type="GO" id="GO:0000150">
    <property type="term" value="F:DNA strand exchange activity"/>
    <property type="evidence" value="ECO:0007669"/>
    <property type="project" value="InterPro"/>
</dbReference>
<dbReference type="InterPro" id="IPR050639">
    <property type="entry name" value="SSR_resolvase"/>
</dbReference>
<dbReference type="InterPro" id="IPR006119">
    <property type="entry name" value="Resolv_N"/>
</dbReference>
<dbReference type="PROSITE" id="PS51737">
    <property type="entry name" value="RECOMBINASE_DNA_BIND"/>
    <property type="match status" value="1"/>
</dbReference>
<dbReference type="SMART" id="SM00857">
    <property type="entry name" value="Resolvase"/>
    <property type="match status" value="1"/>
</dbReference>
<dbReference type="Gene3D" id="3.40.50.1390">
    <property type="entry name" value="Resolvase, N-terminal catalytic domain"/>
    <property type="match status" value="1"/>
</dbReference>
<dbReference type="GO" id="GO:0003677">
    <property type="term" value="F:DNA binding"/>
    <property type="evidence" value="ECO:0007669"/>
    <property type="project" value="InterPro"/>
</dbReference>
<dbReference type="Gene3D" id="3.90.1750.20">
    <property type="entry name" value="Putative Large Serine Recombinase, Chain B, Domain 2"/>
    <property type="match status" value="1"/>
</dbReference>
<feature type="non-terminal residue" evidence="3">
    <location>
        <position position="1"/>
    </location>
</feature>
<evidence type="ECO:0000259" key="1">
    <source>
        <dbReference type="PROSITE" id="PS51736"/>
    </source>
</evidence>
<feature type="domain" description="Recombinase" evidence="2">
    <location>
        <begin position="237"/>
        <end position="314"/>
    </location>
</feature>
<comment type="caution">
    <text evidence="3">The sequence shown here is derived from an EMBL/GenBank/DDBJ whole genome shotgun (WGS) entry which is preliminary data.</text>
</comment>
<dbReference type="Pfam" id="PF00239">
    <property type="entry name" value="Resolvase"/>
    <property type="match status" value="1"/>
</dbReference>
<dbReference type="PANTHER" id="PTHR30461">
    <property type="entry name" value="DNA-INVERTASE FROM LAMBDOID PROPHAGE"/>
    <property type="match status" value="1"/>
</dbReference>
<dbReference type="InterPro" id="IPR038109">
    <property type="entry name" value="DNA_bind_recomb_sf"/>
</dbReference>
<dbReference type="CDD" id="cd00338">
    <property type="entry name" value="Ser_Recombinase"/>
    <property type="match status" value="1"/>
</dbReference>
<protein>
    <recommendedName>
        <fullName evidence="4">Resolvase/invertase-type recombinase catalytic domain-containing protein</fullName>
    </recommendedName>
</protein>
<name>X1MB54_9ZZZZ</name>
<feature type="non-terminal residue" evidence="3">
    <location>
        <position position="314"/>
    </location>
</feature>
<dbReference type="PROSITE" id="PS51736">
    <property type="entry name" value="RECOMBINASES_3"/>
    <property type="match status" value="1"/>
</dbReference>
<dbReference type="AlphaFoldDB" id="X1MB54"/>
<sequence>QTNRWALLDRVAEGVEAGAQDSGSLPAELSIQFSLRPAPCVGHALQIENYGAVQEVQPAGGVADRVDSHYPRMGMRCEYHMKPAVIYARVSSKEQADEGFSVRAQLKLLREYALEHGFELTREFGDVETAKRAGRTGFDEMVEFLRRSRNTCRTILVEKTDRLYRNLRDYVTLDELDVEIHFVKENFVLSDDSRSTEKFMHGIKVLMAKNYIDNLSEETSKGMLQKAEQGTWPSWAPLGYVNFNLGGQRVVAPDPEKAPVIQRLFEWYASGTCSLEQVRQRAIDAGLTGRRGSPPSKSTIARTLQNIFYTGHFV</sequence>
<dbReference type="InterPro" id="IPR036162">
    <property type="entry name" value="Resolvase-like_N_sf"/>
</dbReference>
<evidence type="ECO:0008006" key="4">
    <source>
        <dbReference type="Google" id="ProtNLM"/>
    </source>
</evidence>
<proteinExistence type="predicted"/>
<evidence type="ECO:0000259" key="2">
    <source>
        <dbReference type="PROSITE" id="PS51737"/>
    </source>
</evidence>
<gene>
    <name evidence="3" type="ORF">S06H3_18490</name>
</gene>
<evidence type="ECO:0000313" key="3">
    <source>
        <dbReference type="EMBL" id="GAI15336.1"/>
    </source>
</evidence>
<dbReference type="EMBL" id="BARV01009359">
    <property type="protein sequence ID" value="GAI15336.1"/>
    <property type="molecule type" value="Genomic_DNA"/>
</dbReference>
<dbReference type="InterPro" id="IPR011109">
    <property type="entry name" value="DNA_bind_recombinase_dom"/>
</dbReference>
<reference evidence="3" key="1">
    <citation type="journal article" date="2014" name="Front. Microbiol.">
        <title>High frequency of phylogenetically diverse reductive dehalogenase-homologous genes in deep subseafloor sedimentary metagenomes.</title>
        <authorList>
            <person name="Kawai M."/>
            <person name="Futagami T."/>
            <person name="Toyoda A."/>
            <person name="Takaki Y."/>
            <person name="Nishi S."/>
            <person name="Hori S."/>
            <person name="Arai W."/>
            <person name="Tsubouchi T."/>
            <person name="Morono Y."/>
            <person name="Uchiyama I."/>
            <person name="Ito T."/>
            <person name="Fujiyama A."/>
            <person name="Inagaki F."/>
            <person name="Takami H."/>
        </authorList>
    </citation>
    <scope>NUCLEOTIDE SEQUENCE</scope>
    <source>
        <strain evidence="3">Expedition CK06-06</strain>
    </source>
</reference>
<organism evidence="3">
    <name type="scientific">marine sediment metagenome</name>
    <dbReference type="NCBI Taxonomy" id="412755"/>
    <lineage>
        <taxon>unclassified sequences</taxon>
        <taxon>metagenomes</taxon>
        <taxon>ecological metagenomes</taxon>
    </lineage>
</organism>
<accession>X1MB54</accession>
<dbReference type="PANTHER" id="PTHR30461:SF23">
    <property type="entry name" value="DNA RECOMBINASE-RELATED"/>
    <property type="match status" value="1"/>
</dbReference>
<dbReference type="SUPFAM" id="SSF53041">
    <property type="entry name" value="Resolvase-like"/>
    <property type="match status" value="1"/>
</dbReference>